<sequence>MRAARLTALPRPWVAVLLVVAALDLAVVAAGTVRGAPDLAAGVAPLAAGLGSMTLVEDGALVAADVVVTTDDHALVVDGAARTATAVAPGGRSSAVVLAGDGLVLVAGRDRWAVPYAGSLTAPELRTLLAGWPRAQRDAALGDAVVTGALVTALSSAVLALGVRLGARLIAGAVVPRPR</sequence>
<accession>A0A3M2IVQ4</accession>
<dbReference type="EMBL" id="RFFI01000149">
    <property type="protein sequence ID" value="RMI03750.1"/>
    <property type="molecule type" value="Genomic_DNA"/>
</dbReference>
<comment type="caution">
    <text evidence="1">The sequence shown here is derived from an EMBL/GenBank/DDBJ whole genome shotgun (WGS) entry which is preliminary data.</text>
</comment>
<protein>
    <submittedName>
        <fullName evidence="1">Uncharacterized protein</fullName>
    </submittedName>
</protein>
<dbReference type="AlphaFoldDB" id="A0A3M2IVQ4"/>
<dbReference type="RefSeq" id="WP_147463619.1">
    <property type="nucleotide sequence ID" value="NZ_RFFI01000149.1"/>
</dbReference>
<name>A0A3M2IVQ4_9CELL</name>
<proteinExistence type="predicted"/>
<organism evidence="1 2">
    <name type="scientific">Cellulomonas triticagri</name>
    <dbReference type="NCBI Taxonomy" id="2483352"/>
    <lineage>
        <taxon>Bacteria</taxon>
        <taxon>Bacillati</taxon>
        <taxon>Actinomycetota</taxon>
        <taxon>Actinomycetes</taxon>
        <taxon>Micrococcales</taxon>
        <taxon>Cellulomonadaceae</taxon>
        <taxon>Cellulomonas</taxon>
    </lineage>
</organism>
<evidence type="ECO:0000313" key="1">
    <source>
        <dbReference type="EMBL" id="RMI03750.1"/>
    </source>
</evidence>
<keyword evidence="2" id="KW-1185">Reference proteome</keyword>
<gene>
    <name evidence="1" type="ORF">EBM89_18515</name>
</gene>
<dbReference type="Proteomes" id="UP000269289">
    <property type="component" value="Unassembled WGS sequence"/>
</dbReference>
<evidence type="ECO:0000313" key="2">
    <source>
        <dbReference type="Proteomes" id="UP000269289"/>
    </source>
</evidence>
<reference evidence="1 2" key="1">
    <citation type="submission" date="2018-10" db="EMBL/GenBank/DDBJ databases">
        <title>Isolation, diversity and antifungal activity of actinobacteria from wheat.</title>
        <authorList>
            <person name="Han C."/>
        </authorList>
    </citation>
    <scope>NUCLEOTIDE SEQUENCE [LARGE SCALE GENOMIC DNA]</scope>
    <source>
        <strain evidence="1 2">NEAU-YY56</strain>
    </source>
</reference>
<feature type="non-terminal residue" evidence="1">
    <location>
        <position position="179"/>
    </location>
</feature>